<evidence type="ECO:0000259" key="2">
    <source>
        <dbReference type="Pfam" id="PF03732"/>
    </source>
</evidence>
<sequence length="237" mass="27192">MFSSFGVGCGMTWEDFKAFMREELCPNNEMQKLETEFWCHAMVRAGHAAYTDRFHELARLVPHLVTLENKKIERYIYGIAPQIHGMVAATKPTTIQSTILKAGVLTDEVIRNRSLRKNIEKRGNGEEPSRDGNVKDDNKRSRTRRAFAITTNPIRKEYTGLAPKCTNYNFYHNLETPCRMCMNYKCFRHFAKDCRARPRMVNPLNARNLTAARGPCFESGGTDHNKVAYPRLNRAPG</sequence>
<feature type="region of interest" description="Disordered" evidence="1">
    <location>
        <begin position="117"/>
        <end position="144"/>
    </location>
</feature>
<protein>
    <submittedName>
        <fullName evidence="3">Reverse transcriptase domain-containing protein</fullName>
    </submittedName>
</protein>
<comment type="caution">
    <text evidence="3">The sequence shown here is derived from an EMBL/GenBank/DDBJ whole genome shotgun (WGS) entry which is preliminary data.</text>
</comment>
<dbReference type="Pfam" id="PF03732">
    <property type="entry name" value="Retrotrans_gag"/>
    <property type="match status" value="1"/>
</dbReference>
<dbReference type="GO" id="GO:0003964">
    <property type="term" value="F:RNA-directed DNA polymerase activity"/>
    <property type="evidence" value="ECO:0007669"/>
    <property type="project" value="UniProtKB-KW"/>
</dbReference>
<reference evidence="3" key="1">
    <citation type="journal article" date="2022" name="Int. J. Mol. Sci.">
        <title>Draft Genome of Tanacetum Coccineum: Genomic Comparison of Closely Related Tanacetum-Family Plants.</title>
        <authorList>
            <person name="Yamashiro T."/>
            <person name="Shiraishi A."/>
            <person name="Nakayama K."/>
            <person name="Satake H."/>
        </authorList>
    </citation>
    <scope>NUCLEOTIDE SEQUENCE</scope>
</reference>
<proteinExistence type="predicted"/>
<feature type="compositionally biased region" description="Basic and acidic residues" evidence="1">
    <location>
        <begin position="117"/>
        <end position="140"/>
    </location>
</feature>
<dbReference type="Proteomes" id="UP001151760">
    <property type="component" value="Unassembled WGS sequence"/>
</dbReference>
<evidence type="ECO:0000313" key="3">
    <source>
        <dbReference type="EMBL" id="GJS69673.1"/>
    </source>
</evidence>
<organism evidence="3 4">
    <name type="scientific">Tanacetum coccineum</name>
    <dbReference type="NCBI Taxonomy" id="301880"/>
    <lineage>
        <taxon>Eukaryota</taxon>
        <taxon>Viridiplantae</taxon>
        <taxon>Streptophyta</taxon>
        <taxon>Embryophyta</taxon>
        <taxon>Tracheophyta</taxon>
        <taxon>Spermatophyta</taxon>
        <taxon>Magnoliopsida</taxon>
        <taxon>eudicotyledons</taxon>
        <taxon>Gunneridae</taxon>
        <taxon>Pentapetalae</taxon>
        <taxon>asterids</taxon>
        <taxon>campanulids</taxon>
        <taxon>Asterales</taxon>
        <taxon>Asteraceae</taxon>
        <taxon>Asteroideae</taxon>
        <taxon>Anthemideae</taxon>
        <taxon>Anthemidinae</taxon>
        <taxon>Tanacetum</taxon>
    </lineage>
</organism>
<keyword evidence="3" id="KW-0808">Transferase</keyword>
<keyword evidence="3" id="KW-0548">Nucleotidyltransferase</keyword>
<dbReference type="InterPro" id="IPR005162">
    <property type="entry name" value="Retrotrans_gag_dom"/>
</dbReference>
<dbReference type="EMBL" id="BQNB010009878">
    <property type="protein sequence ID" value="GJS69673.1"/>
    <property type="molecule type" value="Genomic_DNA"/>
</dbReference>
<keyword evidence="3" id="KW-0695">RNA-directed DNA polymerase</keyword>
<accession>A0ABQ4XW69</accession>
<evidence type="ECO:0000256" key="1">
    <source>
        <dbReference type="SAM" id="MobiDB-lite"/>
    </source>
</evidence>
<reference evidence="3" key="2">
    <citation type="submission" date="2022-01" db="EMBL/GenBank/DDBJ databases">
        <authorList>
            <person name="Yamashiro T."/>
            <person name="Shiraishi A."/>
            <person name="Satake H."/>
            <person name="Nakayama K."/>
        </authorList>
    </citation>
    <scope>NUCLEOTIDE SEQUENCE</scope>
</reference>
<feature type="domain" description="Retrotransposon gag" evidence="2">
    <location>
        <begin position="11"/>
        <end position="79"/>
    </location>
</feature>
<gene>
    <name evidence="3" type="ORF">Tco_0702514</name>
</gene>
<evidence type="ECO:0000313" key="4">
    <source>
        <dbReference type="Proteomes" id="UP001151760"/>
    </source>
</evidence>
<keyword evidence="4" id="KW-1185">Reference proteome</keyword>
<name>A0ABQ4XW69_9ASTR</name>